<name>A0A1H9M864_9LACT</name>
<evidence type="ECO:0000256" key="4">
    <source>
        <dbReference type="ARBA" id="ARBA00022475"/>
    </source>
</evidence>
<keyword evidence="5 9" id="KW-0812">Transmembrane</keyword>
<comment type="similarity">
    <text evidence="2">Belongs to the amino acid-polyamine-organocation (APC) superfamily. Basic amino acid/polyamine antiporter (APA) (TC 2.A.3.2) family.</text>
</comment>
<keyword evidence="3" id="KW-0813">Transport</keyword>
<evidence type="ECO:0000256" key="3">
    <source>
        <dbReference type="ARBA" id="ARBA00022448"/>
    </source>
</evidence>
<feature type="transmembrane region" description="Helical" evidence="9">
    <location>
        <begin position="202"/>
        <end position="224"/>
    </location>
</feature>
<dbReference type="InterPro" id="IPR002293">
    <property type="entry name" value="AA/rel_permease1"/>
</dbReference>
<feature type="transmembrane region" description="Helical" evidence="9">
    <location>
        <begin position="359"/>
        <end position="379"/>
    </location>
</feature>
<dbReference type="STRING" id="137733.SAMN05421767_1253"/>
<evidence type="ECO:0000256" key="5">
    <source>
        <dbReference type="ARBA" id="ARBA00022692"/>
    </source>
</evidence>
<feature type="transmembrane region" description="Helical" evidence="9">
    <location>
        <begin position="279"/>
        <end position="302"/>
    </location>
</feature>
<evidence type="ECO:0000256" key="6">
    <source>
        <dbReference type="ARBA" id="ARBA00022970"/>
    </source>
</evidence>
<dbReference type="Pfam" id="PF13520">
    <property type="entry name" value="AA_permease_2"/>
    <property type="match status" value="1"/>
</dbReference>
<evidence type="ECO:0000256" key="7">
    <source>
        <dbReference type="ARBA" id="ARBA00022989"/>
    </source>
</evidence>
<dbReference type="PANTHER" id="PTHR42770">
    <property type="entry name" value="AMINO ACID TRANSPORTER-RELATED"/>
    <property type="match status" value="1"/>
</dbReference>
<dbReference type="InterPro" id="IPR004754">
    <property type="entry name" value="Amino_acid_antiprt"/>
</dbReference>
<dbReference type="Proteomes" id="UP000198556">
    <property type="component" value="Unassembled WGS sequence"/>
</dbReference>
<keyword evidence="8 9" id="KW-0472">Membrane</keyword>
<comment type="subcellular location">
    <subcellularLocation>
        <location evidence="1">Cell membrane</location>
        <topology evidence="1">Multi-pass membrane protein</topology>
    </subcellularLocation>
</comment>
<dbReference type="RefSeq" id="WP_089746925.1">
    <property type="nucleotide sequence ID" value="NZ_FOGF01000025.1"/>
</dbReference>
<dbReference type="GO" id="GO:0006865">
    <property type="term" value="P:amino acid transport"/>
    <property type="evidence" value="ECO:0007669"/>
    <property type="project" value="UniProtKB-KW"/>
</dbReference>
<keyword evidence="11" id="KW-1185">Reference proteome</keyword>
<feature type="transmembrane region" description="Helical" evidence="9">
    <location>
        <begin position="39"/>
        <end position="60"/>
    </location>
</feature>
<dbReference type="EMBL" id="FOGF01000025">
    <property type="protein sequence ID" value="SER19960.1"/>
    <property type="molecule type" value="Genomic_DNA"/>
</dbReference>
<sequence>MTQKEKKIGMLGLIALTINSVIGGGIFNLMSDIAKPASVGPAIIALIISGTGMGVFVFCLQNLNRMFPYLDAGVYSYAEKGFGSFVSFISAFGYWLSVFLGNVAQGALAFSALAYFFPIFGDGSNIYSVIGASVLLWLMHFTILRGSNFAAKINDIITIAKLLPLAIFIITLIIAFDSNMFSLDFWGTMNGSFNWSEVGPQVSGAMVVVVWVFLGVDGATVYSARAKNKRIVGKANVLAFLIISSIYLLATVLSFSVMTRPELASLDKPAMSYVLESVVGKWGAVLINLGVAVSAIGAWFACTMLSGEILFQAAKDAIFPKYFLKENKFNAPSNALFMSNALIQFFFLSLLVNKSAYNFTALLASNTMLVPYFLVSLSQIKLSWKWDGRRISKNVILGVIASVYMGYCMIASGFEYIFATTLLFGPGVLLYIFARKESDKPVFNKWELIGAIMIVILAIISLVCIINGTIDIANM</sequence>
<dbReference type="InterPro" id="IPR050367">
    <property type="entry name" value="APC_superfamily"/>
</dbReference>
<dbReference type="GO" id="GO:0022857">
    <property type="term" value="F:transmembrane transporter activity"/>
    <property type="evidence" value="ECO:0007669"/>
    <property type="project" value="InterPro"/>
</dbReference>
<keyword evidence="6" id="KW-0029">Amino-acid transport</keyword>
<evidence type="ECO:0000256" key="1">
    <source>
        <dbReference type="ARBA" id="ARBA00004651"/>
    </source>
</evidence>
<dbReference type="AlphaFoldDB" id="A0A1H9M864"/>
<dbReference type="PANTHER" id="PTHR42770:SF4">
    <property type="entry name" value="ARGININE_ORNITHINE ANTIPORTER-RELATED"/>
    <property type="match status" value="1"/>
</dbReference>
<feature type="transmembrane region" description="Helical" evidence="9">
    <location>
        <begin position="391"/>
        <end position="410"/>
    </location>
</feature>
<accession>A0A1H9M864</accession>
<feature type="transmembrane region" description="Helical" evidence="9">
    <location>
        <begin position="236"/>
        <end position="259"/>
    </location>
</feature>
<feature type="transmembrane region" description="Helical" evidence="9">
    <location>
        <begin position="156"/>
        <end position="176"/>
    </location>
</feature>
<keyword evidence="4" id="KW-1003">Cell membrane</keyword>
<gene>
    <name evidence="10" type="ORF">SAMN05421767_1253</name>
</gene>
<dbReference type="Gene3D" id="1.20.1740.10">
    <property type="entry name" value="Amino acid/polyamine transporter I"/>
    <property type="match status" value="1"/>
</dbReference>
<reference evidence="10 11" key="1">
    <citation type="submission" date="2016-10" db="EMBL/GenBank/DDBJ databases">
        <authorList>
            <person name="de Groot N.N."/>
        </authorList>
    </citation>
    <scope>NUCLEOTIDE SEQUENCE [LARGE SCALE GENOMIC DNA]</scope>
    <source>
        <strain evidence="10 11">DSM 15827</strain>
    </source>
</reference>
<evidence type="ECO:0000256" key="9">
    <source>
        <dbReference type="SAM" id="Phobius"/>
    </source>
</evidence>
<dbReference type="GO" id="GO:0005886">
    <property type="term" value="C:plasma membrane"/>
    <property type="evidence" value="ECO:0007669"/>
    <property type="project" value="UniProtKB-SubCell"/>
</dbReference>
<dbReference type="NCBIfam" id="TIGR00905">
    <property type="entry name" value="2A0302"/>
    <property type="match status" value="1"/>
</dbReference>
<dbReference type="PIRSF" id="PIRSF006060">
    <property type="entry name" value="AA_transporter"/>
    <property type="match status" value="1"/>
</dbReference>
<feature type="transmembrane region" description="Helical" evidence="9">
    <location>
        <begin position="446"/>
        <end position="470"/>
    </location>
</feature>
<feature type="transmembrane region" description="Helical" evidence="9">
    <location>
        <begin position="126"/>
        <end position="144"/>
    </location>
</feature>
<proteinExistence type="inferred from homology"/>
<keyword evidence="7 9" id="KW-1133">Transmembrane helix</keyword>
<evidence type="ECO:0000256" key="8">
    <source>
        <dbReference type="ARBA" id="ARBA00023136"/>
    </source>
</evidence>
<evidence type="ECO:0000313" key="11">
    <source>
        <dbReference type="Proteomes" id="UP000198556"/>
    </source>
</evidence>
<organism evidence="10 11">
    <name type="scientific">Granulicatella balaenopterae</name>
    <dbReference type="NCBI Taxonomy" id="137733"/>
    <lineage>
        <taxon>Bacteria</taxon>
        <taxon>Bacillati</taxon>
        <taxon>Bacillota</taxon>
        <taxon>Bacilli</taxon>
        <taxon>Lactobacillales</taxon>
        <taxon>Carnobacteriaceae</taxon>
        <taxon>Granulicatella</taxon>
    </lineage>
</organism>
<dbReference type="OrthoDB" id="9762947at2"/>
<feature type="transmembrane region" description="Helical" evidence="9">
    <location>
        <begin position="416"/>
        <end position="434"/>
    </location>
</feature>
<evidence type="ECO:0000313" key="10">
    <source>
        <dbReference type="EMBL" id="SER19960.1"/>
    </source>
</evidence>
<feature type="transmembrane region" description="Helical" evidence="9">
    <location>
        <begin position="335"/>
        <end position="353"/>
    </location>
</feature>
<evidence type="ECO:0000256" key="2">
    <source>
        <dbReference type="ARBA" id="ARBA00008220"/>
    </source>
</evidence>
<protein>
    <submittedName>
        <fullName evidence="10">Arginine:ornithine antiporter, APA family</fullName>
    </submittedName>
</protein>